<evidence type="ECO:0000313" key="1">
    <source>
        <dbReference type="EMBL" id="ACS39863.1"/>
    </source>
</evidence>
<dbReference type="KEGG" id="mea:Mex_1p2062"/>
<proteinExistence type="predicted"/>
<accession>C5B2K8</accession>
<dbReference type="HOGENOM" id="CLU_3409655_0_0_5"/>
<dbReference type="AlphaFoldDB" id="C5B2K8"/>
<keyword evidence="2" id="KW-1185">Reference proteome</keyword>
<dbReference type="EMBL" id="CP001510">
    <property type="protein sequence ID" value="ACS39863.1"/>
    <property type="molecule type" value="Genomic_DNA"/>
</dbReference>
<organism evidence="1 2">
    <name type="scientific">Methylorubrum extorquens (strain ATCC 14718 / DSM 1338 / JCM 2805 / NCIMB 9133 / AM1)</name>
    <name type="common">Methylobacterium extorquens</name>
    <dbReference type="NCBI Taxonomy" id="272630"/>
    <lineage>
        <taxon>Bacteria</taxon>
        <taxon>Pseudomonadati</taxon>
        <taxon>Pseudomonadota</taxon>
        <taxon>Alphaproteobacteria</taxon>
        <taxon>Hyphomicrobiales</taxon>
        <taxon>Methylobacteriaceae</taxon>
        <taxon>Methylorubrum</taxon>
    </lineage>
</organism>
<name>C5B2K8_METEA</name>
<dbReference type="Proteomes" id="UP000009081">
    <property type="component" value="Chromosome"/>
</dbReference>
<sequence length="29" mass="3095">MLTVVVVMVWSDYEPMPHDDGKASGSATA</sequence>
<protein>
    <submittedName>
        <fullName evidence="1">Uncharacterized protein</fullName>
    </submittedName>
</protein>
<evidence type="ECO:0000313" key="2">
    <source>
        <dbReference type="Proteomes" id="UP000009081"/>
    </source>
</evidence>
<gene>
    <name evidence="1" type="ordered locus">MexAM1_META1p2062</name>
</gene>
<reference evidence="1 2" key="1">
    <citation type="journal article" date="2009" name="PLoS ONE">
        <title>Methylobacterium genome sequences: a reference blueprint to investigate microbial metabolism of C1 compounds from natural and industrial sources.</title>
        <authorList>
            <person name="Vuilleumier S."/>
            <person name="Chistoserdova L."/>
            <person name="Lee M.-C."/>
            <person name="Bringel F."/>
            <person name="Lajus A."/>
            <person name="Zhou Y."/>
            <person name="Gourion B."/>
            <person name="Barbe V."/>
            <person name="Chang J."/>
            <person name="Cruveiller S."/>
            <person name="Dossat C."/>
            <person name="Gillett W."/>
            <person name="Gruffaz C."/>
            <person name="Haugen E."/>
            <person name="Hourcade E."/>
            <person name="Levy R."/>
            <person name="Mangenot S."/>
            <person name="Muller E."/>
            <person name="Nadalig T."/>
            <person name="Pagni M."/>
            <person name="Penny C."/>
            <person name="Peyraud R."/>
            <person name="Robinson D.G."/>
            <person name="Roche D."/>
            <person name="Rouy Z."/>
            <person name="Saenampechek C."/>
            <person name="Salvignol G."/>
            <person name="Vallenet D."/>
            <person name="Wu Z."/>
            <person name="Marx C.J."/>
            <person name="Vorholt J.A."/>
            <person name="Olson M.V."/>
            <person name="Kaul R."/>
            <person name="Weissenbach J."/>
            <person name="Medigue C."/>
            <person name="Lidstrom M.E."/>
        </authorList>
    </citation>
    <scope>NUCLEOTIDE SEQUENCE [LARGE SCALE GENOMIC DNA]</scope>
    <source>
        <strain evidence="2">ATCC 14718 / DSM 1338 / JCM 2805 / NCIMB 9133 / AM1</strain>
    </source>
</reference>